<dbReference type="InterPro" id="IPR050578">
    <property type="entry name" value="MARVEL-CKLF_proteins"/>
</dbReference>
<evidence type="ECO:0000256" key="6">
    <source>
        <dbReference type="SAM" id="Phobius"/>
    </source>
</evidence>
<feature type="transmembrane region" description="Helical" evidence="6">
    <location>
        <begin position="75"/>
        <end position="106"/>
    </location>
</feature>
<keyword evidence="2 5" id="KW-0812">Transmembrane</keyword>
<comment type="subcellular location">
    <subcellularLocation>
        <location evidence="1">Membrane</location>
        <topology evidence="1">Multi-pass membrane protein</topology>
    </subcellularLocation>
</comment>
<evidence type="ECO:0000256" key="1">
    <source>
        <dbReference type="ARBA" id="ARBA00004141"/>
    </source>
</evidence>
<dbReference type="Proteomes" id="UP000789390">
    <property type="component" value="Unassembled WGS sequence"/>
</dbReference>
<dbReference type="AlphaFoldDB" id="A0A8J2WJ48"/>
<reference evidence="8" key="1">
    <citation type="submission" date="2021-11" db="EMBL/GenBank/DDBJ databases">
        <authorList>
            <person name="Schell T."/>
        </authorList>
    </citation>
    <scope>NUCLEOTIDE SEQUENCE</scope>
    <source>
        <strain evidence="8">M5</strain>
    </source>
</reference>
<evidence type="ECO:0000313" key="8">
    <source>
        <dbReference type="EMBL" id="CAH0106288.1"/>
    </source>
</evidence>
<feature type="domain" description="MARVEL" evidence="7">
    <location>
        <begin position="26"/>
        <end position="217"/>
    </location>
</feature>
<keyword evidence="4 5" id="KW-0472">Membrane</keyword>
<feature type="transmembrane region" description="Helical" evidence="6">
    <location>
        <begin position="36"/>
        <end position="54"/>
    </location>
</feature>
<evidence type="ECO:0000313" key="9">
    <source>
        <dbReference type="Proteomes" id="UP000789390"/>
    </source>
</evidence>
<accession>A0A8J2WJ48</accession>
<dbReference type="EMBL" id="CAKKLH010000223">
    <property type="protein sequence ID" value="CAH0106288.1"/>
    <property type="molecule type" value="Genomic_DNA"/>
</dbReference>
<evidence type="ECO:0000259" key="7">
    <source>
        <dbReference type="PROSITE" id="PS51225"/>
    </source>
</evidence>
<feature type="transmembrane region" description="Helical" evidence="6">
    <location>
        <begin position="143"/>
        <end position="172"/>
    </location>
</feature>
<dbReference type="InterPro" id="IPR008253">
    <property type="entry name" value="Marvel"/>
</dbReference>
<gene>
    <name evidence="8" type="ORF">DGAL_LOCUS9442</name>
</gene>
<comment type="caution">
    <text evidence="8">The sequence shown here is derived from an EMBL/GenBank/DDBJ whole genome shotgun (WGS) entry which is preliminary data.</text>
</comment>
<keyword evidence="9" id="KW-1185">Reference proteome</keyword>
<dbReference type="PANTHER" id="PTHR22776:SF15">
    <property type="entry name" value="CKLF-LIKE MARVEL TRANSMEMBRANE DOMAIN-CONTAINING PROTEIN 2"/>
    <property type="match status" value="1"/>
</dbReference>
<evidence type="ECO:0000256" key="5">
    <source>
        <dbReference type="PROSITE-ProRule" id="PRU00581"/>
    </source>
</evidence>
<evidence type="ECO:0000256" key="3">
    <source>
        <dbReference type="ARBA" id="ARBA00022989"/>
    </source>
</evidence>
<feature type="transmembrane region" description="Helical" evidence="6">
    <location>
        <begin position="112"/>
        <end position="131"/>
    </location>
</feature>
<proteinExistence type="predicted"/>
<dbReference type="GO" id="GO:0016020">
    <property type="term" value="C:membrane"/>
    <property type="evidence" value="ECO:0007669"/>
    <property type="project" value="UniProtKB-SubCell"/>
</dbReference>
<sequence length="219" mass="24001">MSHNVTVTRTTTTVTTTSAILLNTGYLKTTSGILKLLQLILGCVIVGLVGHYFVRRFNNSELLLMLVNNVEQAELFLLLIATTCLITTTCLLVSCLLSISTATIIAKTMFELVYHGIAFCLYLASSVYMLVQASPYQNHRDAKISALIAAGVSMLLIPESVLYLCATIYHLTIIISRNAGYSVAEYGYNNKIFAGALGAINTGLYFFSALLAFRIYRRS</sequence>
<dbReference type="PANTHER" id="PTHR22776">
    <property type="entry name" value="MARVEL-CONTAINING POTENTIAL LIPID RAFT-ASSOCIATED PROTEIN"/>
    <property type="match status" value="1"/>
</dbReference>
<evidence type="ECO:0000256" key="2">
    <source>
        <dbReference type="ARBA" id="ARBA00022692"/>
    </source>
</evidence>
<protein>
    <recommendedName>
        <fullName evidence="7">MARVEL domain-containing protein</fullName>
    </recommendedName>
</protein>
<keyword evidence="3 6" id="KW-1133">Transmembrane helix</keyword>
<dbReference type="PROSITE" id="PS51225">
    <property type="entry name" value="MARVEL"/>
    <property type="match status" value="1"/>
</dbReference>
<evidence type="ECO:0000256" key="4">
    <source>
        <dbReference type="ARBA" id="ARBA00023136"/>
    </source>
</evidence>
<organism evidence="8 9">
    <name type="scientific">Daphnia galeata</name>
    <dbReference type="NCBI Taxonomy" id="27404"/>
    <lineage>
        <taxon>Eukaryota</taxon>
        <taxon>Metazoa</taxon>
        <taxon>Ecdysozoa</taxon>
        <taxon>Arthropoda</taxon>
        <taxon>Crustacea</taxon>
        <taxon>Branchiopoda</taxon>
        <taxon>Diplostraca</taxon>
        <taxon>Cladocera</taxon>
        <taxon>Anomopoda</taxon>
        <taxon>Daphniidae</taxon>
        <taxon>Daphnia</taxon>
    </lineage>
</organism>
<name>A0A8J2WJ48_9CRUS</name>
<feature type="transmembrane region" description="Helical" evidence="6">
    <location>
        <begin position="192"/>
        <end position="213"/>
    </location>
</feature>
<dbReference type="OrthoDB" id="6481667at2759"/>
<dbReference type="Pfam" id="PF01284">
    <property type="entry name" value="MARVEL"/>
    <property type="match status" value="1"/>
</dbReference>